<evidence type="ECO:0000313" key="5">
    <source>
        <dbReference type="Proteomes" id="UP001164459"/>
    </source>
</evidence>
<evidence type="ECO:0000256" key="3">
    <source>
        <dbReference type="SAM" id="SignalP"/>
    </source>
</evidence>
<accession>A0ABY7H8F4</accession>
<feature type="region of interest" description="Disordered" evidence="1">
    <location>
        <begin position="25"/>
        <end position="65"/>
    </location>
</feature>
<feature type="transmembrane region" description="Helical" evidence="2">
    <location>
        <begin position="197"/>
        <end position="218"/>
    </location>
</feature>
<sequence length="306" mass="32386">MFALPLAQCLGLGAAVALVAAPLPATASPQSAPSDPTHATGAAAPAKPSKAKKQHQDRKPPPKLEQQEAAALAEAARERVDITARAAEIAGKHGLQASARWLTVQAQATRDPMVYMMAAETSLEAAASDEQLAGVLELIEDAMLLAEAPPVVRIAAGQVSQVRSECEAIRTAVAERRADRARREAQRKRTRRGTQRMFVGGAMLSLGVAGLGLIAGGATQLGRYHETLGAIEGMEHLYDTSAWDSYYDQGSRMILAGTLLTVVSLAAGVPLLVFGARDRREGRRTGERMTFTVRPGLGSLGFVARF</sequence>
<gene>
    <name evidence="4" type="ORF">O0S08_05250</name>
</gene>
<keyword evidence="2" id="KW-0472">Membrane</keyword>
<feature type="chain" id="PRO_5046094127" evidence="3">
    <location>
        <begin position="28"/>
        <end position="306"/>
    </location>
</feature>
<name>A0ABY7H8F4_9BACT</name>
<proteinExistence type="predicted"/>
<keyword evidence="3" id="KW-0732">Signal</keyword>
<dbReference type="EMBL" id="CP114040">
    <property type="protein sequence ID" value="WAS95549.1"/>
    <property type="molecule type" value="Genomic_DNA"/>
</dbReference>
<keyword evidence="5" id="KW-1185">Reference proteome</keyword>
<dbReference type="RefSeq" id="WP_269037890.1">
    <property type="nucleotide sequence ID" value="NZ_CP114040.1"/>
</dbReference>
<keyword evidence="2" id="KW-1133">Transmembrane helix</keyword>
<evidence type="ECO:0000256" key="1">
    <source>
        <dbReference type="SAM" id="MobiDB-lite"/>
    </source>
</evidence>
<dbReference type="Proteomes" id="UP001164459">
    <property type="component" value="Chromosome"/>
</dbReference>
<feature type="transmembrane region" description="Helical" evidence="2">
    <location>
        <begin position="253"/>
        <end position="274"/>
    </location>
</feature>
<keyword evidence="2" id="KW-0812">Transmembrane</keyword>
<protein>
    <submittedName>
        <fullName evidence="4">Uncharacterized protein</fullName>
    </submittedName>
</protein>
<reference evidence="4" key="1">
    <citation type="submission" date="2022-11" db="EMBL/GenBank/DDBJ databases">
        <title>Minimal conservation of predation-associated metabolite biosynthetic gene clusters underscores biosynthetic potential of Myxococcota including descriptions for ten novel species: Archangium lansinium sp. nov., Myxococcus landrumus sp. nov., Nannocystis bai.</title>
        <authorList>
            <person name="Ahearne A."/>
            <person name="Stevens C."/>
            <person name="Dowd S."/>
        </authorList>
    </citation>
    <scope>NUCLEOTIDE SEQUENCE</scope>
    <source>
        <strain evidence="4">Fl3</strain>
    </source>
</reference>
<organism evidence="4 5">
    <name type="scientific">Nannocystis punicea</name>
    <dbReference type="NCBI Taxonomy" id="2995304"/>
    <lineage>
        <taxon>Bacteria</taxon>
        <taxon>Pseudomonadati</taxon>
        <taxon>Myxococcota</taxon>
        <taxon>Polyangia</taxon>
        <taxon>Nannocystales</taxon>
        <taxon>Nannocystaceae</taxon>
        <taxon>Nannocystis</taxon>
    </lineage>
</organism>
<evidence type="ECO:0000313" key="4">
    <source>
        <dbReference type="EMBL" id="WAS95549.1"/>
    </source>
</evidence>
<feature type="signal peptide" evidence="3">
    <location>
        <begin position="1"/>
        <end position="27"/>
    </location>
</feature>
<evidence type="ECO:0000256" key="2">
    <source>
        <dbReference type="SAM" id="Phobius"/>
    </source>
</evidence>